<accession>A0A016W2Z0</accession>
<name>A0A016W2Z0_9BILA</name>
<comment type="caution">
    <text evidence="1">The sequence shown here is derived from an EMBL/GenBank/DDBJ whole genome shotgun (WGS) entry which is preliminary data.</text>
</comment>
<gene>
    <name evidence="1" type="primary">Acey_s0002.g749</name>
    <name evidence="1" type="ORF">Y032_0002g749</name>
</gene>
<sequence>MSTESDSSQRADSNDVLEIRKKNGQKTLLLRQNMVLTWTSFPDPKQGGSGEKLKVLTEMNMSAAANIDRTRISVLENHAVLSVSFIAE</sequence>
<dbReference type="Proteomes" id="UP000024635">
    <property type="component" value="Unassembled WGS sequence"/>
</dbReference>
<organism evidence="1 2">
    <name type="scientific">Ancylostoma ceylanicum</name>
    <dbReference type="NCBI Taxonomy" id="53326"/>
    <lineage>
        <taxon>Eukaryota</taxon>
        <taxon>Metazoa</taxon>
        <taxon>Ecdysozoa</taxon>
        <taxon>Nematoda</taxon>
        <taxon>Chromadorea</taxon>
        <taxon>Rhabditida</taxon>
        <taxon>Rhabditina</taxon>
        <taxon>Rhabditomorpha</taxon>
        <taxon>Strongyloidea</taxon>
        <taxon>Ancylostomatidae</taxon>
        <taxon>Ancylostomatinae</taxon>
        <taxon>Ancylostoma</taxon>
    </lineage>
</organism>
<proteinExistence type="predicted"/>
<evidence type="ECO:0000313" key="2">
    <source>
        <dbReference type="Proteomes" id="UP000024635"/>
    </source>
</evidence>
<reference evidence="2" key="1">
    <citation type="journal article" date="2015" name="Nat. Genet.">
        <title>The genome and transcriptome of the zoonotic hookworm Ancylostoma ceylanicum identify infection-specific gene families.</title>
        <authorList>
            <person name="Schwarz E.M."/>
            <person name="Hu Y."/>
            <person name="Antoshechkin I."/>
            <person name="Miller M.M."/>
            <person name="Sternberg P.W."/>
            <person name="Aroian R.V."/>
        </authorList>
    </citation>
    <scope>NUCLEOTIDE SEQUENCE</scope>
    <source>
        <strain evidence="2">HY135</strain>
    </source>
</reference>
<keyword evidence="2" id="KW-1185">Reference proteome</keyword>
<dbReference type="EMBL" id="JARK01001338">
    <property type="protein sequence ID" value="EYC33363.1"/>
    <property type="molecule type" value="Genomic_DNA"/>
</dbReference>
<evidence type="ECO:0000313" key="1">
    <source>
        <dbReference type="EMBL" id="EYC33363.1"/>
    </source>
</evidence>
<protein>
    <submittedName>
        <fullName evidence="1">Uncharacterized protein</fullName>
    </submittedName>
</protein>
<dbReference type="AlphaFoldDB" id="A0A016W2Z0"/>